<reference evidence="1 2" key="1">
    <citation type="submission" date="2020-03" db="EMBL/GenBank/DDBJ databases">
        <title>Genomic Encyclopedia of Type Strains, Phase IV (KMG-IV): sequencing the most valuable type-strain genomes for metagenomic binning, comparative biology and taxonomic classification.</title>
        <authorList>
            <person name="Goeker M."/>
        </authorList>
    </citation>
    <scope>NUCLEOTIDE SEQUENCE [LARGE SCALE GENOMIC DNA]</scope>
    <source>
        <strain evidence="1 2">DSM 103870</strain>
    </source>
</reference>
<dbReference type="Proteomes" id="UP001429580">
    <property type="component" value="Unassembled WGS sequence"/>
</dbReference>
<evidence type="ECO:0000313" key="1">
    <source>
        <dbReference type="EMBL" id="NIJ57668.1"/>
    </source>
</evidence>
<organism evidence="1 2">
    <name type="scientific">Pseudochelatococcus lubricantis</name>
    <dbReference type="NCBI Taxonomy" id="1538102"/>
    <lineage>
        <taxon>Bacteria</taxon>
        <taxon>Pseudomonadati</taxon>
        <taxon>Pseudomonadota</taxon>
        <taxon>Alphaproteobacteria</taxon>
        <taxon>Hyphomicrobiales</taxon>
        <taxon>Chelatococcaceae</taxon>
        <taxon>Pseudochelatococcus</taxon>
    </lineage>
</organism>
<dbReference type="RefSeq" id="WP_166950509.1">
    <property type="nucleotide sequence ID" value="NZ_JAASQI010000003.1"/>
</dbReference>
<name>A0ABX0UXN5_9HYPH</name>
<keyword evidence="2" id="KW-1185">Reference proteome</keyword>
<sequence length="168" mass="17102">MRPVIIGLILLGIVFLVAMGAGAALVPTGNGSADWKDRMNSEGAPWPFEVLGALFSPLAPGATPVAATENQCGGGALFVGKSAQKNRVARARLTAGNGARISLSGLDPRADGKPMPMVLCLRRADAAVPTSGCENQRLTDEATFAIGPGGGCFTVEALGGGTPRVTWN</sequence>
<gene>
    <name evidence="1" type="ORF">FHS82_001504</name>
</gene>
<comment type="caution">
    <text evidence="1">The sequence shown here is derived from an EMBL/GenBank/DDBJ whole genome shotgun (WGS) entry which is preliminary data.</text>
</comment>
<evidence type="ECO:0000313" key="2">
    <source>
        <dbReference type="Proteomes" id="UP001429580"/>
    </source>
</evidence>
<dbReference type="EMBL" id="JAASQI010000003">
    <property type="protein sequence ID" value="NIJ57668.1"/>
    <property type="molecule type" value="Genomic_DNA"/>
</dbReference>
<protein>
    <submittedName>
        <fullName evidence="1">Uncharacterized protein</fullName>
    </submittedName>
</protein>
<proteinExistence type="predicted"/>
<accession>A0ABX0UXN5</accession>